<sequence>MRSGRPWLGLLACVVLVMALPLLLAPALRQRWCAGAFSELADWINDPQW</sequence>
<name>A0ABW2N6Q2_9ACTN</name>
<dbReference type="EMBL" id="JBHTCH010000028">
    <property type="protein sequence ID" value="MFC7362969.1"/>
    <property type="molecule type" value="Genomic_DNA"/>
</dbReference>
<evidence type="ECO:0000313" key="2">
    <source>
        <dbReference type="Proteomes" id="UP001596524"/>
    </source>
</evidence>
<comment type="caution">
    <text evidence="1">The sequence shown here is derived from an EMBL/GenBank/DDBJ whole genome shotgun (WGS) entry which is preliminary data.</text>
</comment>
<protein>
    <submittedName>
        <fullName evidence="1">Uncharacterized protein</fullName>
    </submittedName>
</protein>
<reference evidence="2" key="1">
    <citation type="journal article" date="2019" name="Int. J. Syst. Evol. Microbiol.">
        <title>The Global Catalogue of Microorganisms (GCM) 10K type strain sequencing project: providing services to taxonomists for standard genome sequencing and annotation.</title>
        <authorList>
            <consortium name="The Broad Institute Genomics Platform"/>
            <consortium name="The Broad Institute Genome Sequencing Center for Infectious Disease"/>
            <person name="Wu L."/>
            <person name="Ma J."/>
        </authorList>
    </citation>
    <scope>NUCLEOTIDE SEQUENCE [LARGE SCALE GENOMIC DNA]</scope>
    <source>
        <strain evidence="2">FCH27</strain>
    </source>
</reference>
<proteinExistence type="predicted"/>
<dbReference type="RefSeq" id="WP_255891354.1">
    <property type="nucleotide sequence ID" value="NZ_JAFMZM010000004.1"/>
</dbReference>
<organism evidence="1 2">
    <name type="scientific">Nocardioides astragali</name>
    <dbReference type="NCBI Taxonomy" id="1776736"/>
    <lineage>
        <taxon>Bacteria</taxon>
        <taxon>Bacillati</taxon>
        <taxon>Actinomycetota</taxon>
        <taxon>Actinomycetes</taxon>
        <taxon>Propionibacteriales</taxon>
        <taxon>Nocardioidaceae</taxon>
        <taxon>Nocardioides</taxon>
    </lineage>
</organism>
<accession>A0ABW2N6Q2</accession>
<keyword evidence="2" id="KW-1185">Reference proteome</keyword>
<evidence type="ECO:0000313" key="1">
    <source>
        <dbReference type="EMBL" id="MFC7362969.1"/>
    </source>
</evidence>
<dbReference type="Proteomes" id="UP001596524">
    <property type="component" value="Unassembled WGS sequence"/>
</dbReference>
<gene>
    <name evidence="1" type="ORF">ACFQO6_22045</name>
</gene>